<keyword evidence="3" id="KW-1185">Reference proteome</keyword>
<accession>A0A1H3B458</accession>
<sequence length="148" mass="16480">MKKISKLGNPINTGSTIIEKSVEVIPFLIKFAVFAGVGYWAYSSYTNRFIKRKENAIYPDANVSFAQAQSRANAIYSSIGVFSNDFANVSRQLSGLNYNGFIRVFNAFGHKTGTLFGGDLDLEQWCANQFTPYEVQQLSFLLGGAFFQ</sequence>
<evidence type="ECO:0000313" key="2">
    <source>
        <dbReference type="EMBL" id="SDX36723.1"/>
    </source>
</evidence>
<proteinExistence type="predicted"/>
<dbReference type="AlphaFoldDB" id="A0A1H3B458"/>
<dbReference type="EMBL" id="FNMV01000009">
    <property type="protein sequence ID" value="SDX36723.1"/>
    <property type="molecule type" value="Genomic_DNA"/>
</dbReference>
<evidence type="ECO:0000256" key="1">
    <source>
        <dbReference type="SAM" id="Phobius"/>
    </source>
</evidence>
<keyword evidence="1" id="KW-0812">Transmembrane</keyword>
<dbReference type="STRING" id="229203.SAMN05444338_109151"/>
<protein>
    <submittedName>
        <fullName evidence="2">Uncharacterized protein</fullName>
    </submittedName>
</protein>
<feature type="transmembrane region" description="Helical" evidence="1">
    <location>
        <begin position="24"/>
        <end position="42"/>
    </location>
</feature>
<keyword evidence="1" id="KW-0472">Membrane</keyword>
<name>A0A1H3B458_9FLAO</name>
<reference evidence="3" key="1">
    <citation type="submission" date="2016-10" db="EMBL/GenBank/DDBJ databases">
        <authorList>
            <person name="Varghese N."/>
            <person name="Submissions S."/>
        </authorList>
    </citation>
    <scope>NUCLEOTIDE SEQUENCE [LARGE SCALE GENOMIC DNA]</scope>
    <source>
        <strain evidence="3">DSM 15718</strain>
    </source>
</reference>
<dbReference type="OrthoDB" id="1150545at2"/>
<dbReference type="RefSeq" id="WP_091432950.1">
    <property type="nucleotide sequence ID" value="NZ_FNMV01000009.1"/>
</dbReference>
<gene>
    <name evidence="2" type="ORF">SAMN05444338_109151</name>
</gene>
<organism evidence="2 3">
    <name type="scientific">Flavobacterium degerlachei</name>
    <dbReference type="NCBI Taxonomy" id="229203"/>
    <lineage>
        <taxon>Bacteria</taxon>
        <taxon>Pseudomonadati</taxon>
        <taxon>Bacteroidota</taxon>
        <taxon>Flavobacteriia</taxon>
        <taxon>Flavobacteriales</taxon>
        <taxon>Flavobacteriaceae</taxon>
        <taxon>Flavobacterium</taxon>
    </lineage>
</organism>
<dbReference type="Proteomes" id="UP000198569">
    <property type="component" value="Unassembled WGS sequence"/>
</dbReference>
<evidence type="ECO:0000313" key="3">
    <source>
        <dbReference type="Proteomes" id="UP000198569"/>
    </source>
</evidence>
<keyword evidence="1" id="KW-1133">Transmembrane helix</keyword>